<evidence type="ECO:0000313" key="1">
    <source>
        <dbReference type="EMBL" id="TZG26498.1"/>
    </source>
</evidence>
<evidence type="ECO:0000313" key="2">
    <source>
        <dbReference type="Proteomes" id="UP000322077"/>
    </source>
</evidence>
<accession>A0A5D9C3S2</accession>
<dbReference type="Proteomes" id="UP000322077">
    <property type="component" value="Unassembled WGS sequence"/>
</dbReference>
<dbReference type="AlphaFoldDB" id="A0A5D9C3S2"/>
<dbReference type="Gene3D" id="1.20.1270.210">
    <property type="match status" value="1"/>
</dbReference>
<dbReference type="NCBIfam" id="TIGR01537">
    <property type="entry name" value="portal_HK97"/>
    <property type="match status" value="1"/>
</dbReference>
<proteinExistence type="predicted"/>
<dbReference type="Gene3D" id="3.30.1120.70">
    <property type="match status" value="1"/>
</dbReference>
<dbReference type="EMBL" id="VTOU01000003">
    <property type="protein sequence ID" value="TZG26498.1"/>
    <property type="molecule type" value="Genomic_DNA"/>
</dbReference>
<dbReference type="InterPro" id="IPR006427">
    <property type="entry name" value="Portal_HK97"/>
</dbReference>
<dbReference type="RefSeq" id="WP_149523300.1">
    <property type="nucleotide sequence ID" value="NZ_VTOU01000003.1"/>
</dbReference>
<name>A0A5D9C3S2_9SPHN</name>
<keyword evidence="2" id="KW-1185">Reference proteome</keyword>
<protein>
    <submittedName>
        <fullName evidence="1">Phage portal protein</fullName>
    </submittedName>
</protein>
<dbReference type="Gene3D" id="3.40.140.120">
    <property type="match status" value="1"/>
</dbReference>
<dbReference type="InterPro" id="IPR006944">
    <property type="entry name" value="Phage/GTA_portal"/>
</dbReference>
<reference evidence="1 2" key="1">
    <citation type="submission" date="2019-08" db="EMBL/GenBank/DDBJ databases">
        <authorList>
            <person name="Wang G."/>
            <person name="Xu Z."/>
        </authorList>
    </citation>
    <scope>NUCLEOTIDE SEQUENCE [LARGE SCALE GENOMIC DNA]</scope>
    <source>
        <strain evidence="1 2">ZX</strain>
    </source>
</reference>
<gene>
    <name evidence="1" type="ORF">FYJ91_16380</name>
</gene>
<organism evidence="1 2">
    <name type="scientific">Sphingomonas montanisoli</name>
    <dbReference type="NCBI Taxonomy" id="2606412"/>
    <lineage>
        <taxon>Bacteria</taxon>
        <taxon>Pseudomonadati</taxon>
        <taxon>Pseudomonadota</taxon>
        <taxon>Alphaproteobacteria</taxon>
        <taxon>Sphingomonadales</taxon>
        <taxon>Sphingomonadaceae</taxon>
        <taxon>Sphingomonas</taxon>
    </lineage>
</organism>
<sequence length="435" mass="47501">MTFGQKAAAVVRRALSLMSPDGWKGVFTGTSTSGKTVGPSDAMTLSTVWACTRLVAGTISSLPLMVYRDGPNDTRKVAKDHPLYAILHNSPNADQSALDFWQFICVALELWGNAFARIERGAGNKVVALTPIRADLVQARRMSDGSICYRYPEGGRAVEIGQDEMFHVRGFGGAPLGGLSTLAFGRHSFGLALATDEAAAHVYKNGLRPSGVLTTKDNLTLKKEQREDLYKYVVEPFAGENSGRPLILEAGLSWSAITISPVDGQMIESRQFSVEDCCRWFGVPPHMIGHTANSTSWGTGLEQQTLGFLIFTLRERLKRIEQAVMKQLLTPAERLTVTVEFNFEGLLRADSAARSAFYTAMVQNGIMTRNEVRRLENLPPIDGGDVLTIQSNMIPADKLGEITSTGGEAARRSIMDWLFPEGLPSKMAPLEKEDA</sequence>
<dbReference type="Pfam" id="PF04860">
    <property type="entry name" value="Phage_portal"/>
    <property type="match status" value="1"/>
</dbReference>
<comment type="caution">
    <text evidence="1">The sequence shown here is derived from an EMBL/GenBank/DDBJ whole genome shotgun (WGS) entry which is preliminary data.</text>
</comment>